<dbReference type="Gene3D" id="2.60.40.10">
    <property type="entry name" value="Immunoglobulins"/>
    <property type="match status" value="1"/>
</dbReference>
<gene>
    <name evidence="2" type="ORF">AVDCRST_MAG56-2604</name>
</gene>
<feature type="signal peptide" evidence="1">
    <location>
        <begin position="1"/>
        <end position="19"/>
    </location>
</feature>
<dbReference type="SUPFAM" id="SSF49503">
    <property type="entry name" value="Cupredoxins"/>
    <property type="match status" value="1"/>
</dbReference>
<evidence type="ECO:0000256" key="1">
    <source>
        <dbReference type="SAM" id="SignalP"/>
    </source>
</evidence>
<sequence>MRKMLFPLAFCLLSGGAAAAQDTVDTLRAGTAPVPVAGPVLAFAEKSHDFGDIRQGEKVSYTFTFTNTGTAPLVISNVATTCGCTATGWTKEPVAPGKTGQVSATFDSKGKMNRQHKVITIHSNSATGLQTVSLITNVLPAGNSQR</sequence>
<accession>A0A6J4IUV1</accession>
<organism evidence="2">
    <name type="scientific">uncultured Cytophagales bacterium</name>
    <dbReference type="NCBI Taxonomy" id="158755"/>
    <lineage>
        <taxon>Bacteria</taxon>
        <taxon>Pseudomonadati</taxon>
        <taxon>Bacteroidota</taxon>
        <taxon>Sphingobacteriia</taxon>
        <taxon>Sphingobacteriales</taxon>
        <taxon>environmental samples</taxon>
    </lineage>
</organism>
<dbReference type="InterPro" id="IPR013783">
    <property type="entry name" value="Ig-like_fold"/>
</dbReference>
<feature type="chain" id="PRO_5026839628" description="DUF1573 domain-containing protein" evidence="1">
    <location>
        <begin position="20"/>
        <end position="146"/>
    </location>
</feature>
<dbReference type="InterPro" id="IPR011467">
    <property type="entry name" value="DUF1573"/>
</dbReference>
<dbReference type="EMBL" id="CADCTQ010000226">
    <property type="protein sequence ID" value="CAA9262331.1"/>
    <property type="molecule type" value="Genomic_DNA"/>
</dbReference>
<reference evidence="2" key="1">
    <citation type="submission" date="2020-02" db="EMBL/GenBank/DDBJ databases">
        <authorList>
            <person name="Meier V. D."/>
        </authorList>
    </citation>
    <scope>NUCLEOTIDE SEQUENCE</scope>
    <source>
        <strain evidence="2">AVDCRST_MAG56</strain>
    </source>
</reference>
<dbReference type="InterPro" id="IPR008972">
    <property type="entry name" value="Cupredoxin"/>
</dbReference>
<evidence type="ECO:0000313" key="2">
    <source>
        <dbReference type="EMBL" id="CAA9262331.1"/>
    </source>
</evidence>
<protein>
    <recommendedName>
        <fullName evidence="3">DUF1573 domain-containing protein</fullName>
    </recommendedName>
</protein>
<dbReference type="PANTHER" id="PTHR37833:SF1">
    <property type="entry name" value="SIGNAL PEPTIDE PROTEIN"/>
    <property type="match status" value="1"/>
</dbReference>
<keyword evidence="1" id="KW-0732">Signal</keyword>
<name>A0A6J4IUV1_9SPHI</name>
<dbReference type="PANTHER" id="PTHR37833">
    <property type="entry name" value="LIPOPROTEIN-RELATED"/>
    <property type="match status" value="1"/>
</dbReference>
<proteinExistence type="predicted"/>
<evidence type="ECO:0008006" key="3">
    <source>
        <dbReference type="Google" id="ProtNLM"/>
    </source>
</evidence>
<dbReference type="Pfam" id="PF07610">
    <property type="entry name" value="DUF1573"/>
    <property type="match status" value="1"/>
</dbReference>
<dbReference type="AlphaFoldDB" id="A0A6J4IUV1"/>